<protein>
    <submittedName>
        <fullName evidence="5">Uncharacterized protein</fullName>
    </submittedName>
</protein>
<evidence type="ECO:0000256" key="4">
    <source>
        <dbReference type="ARBA" id="ARBA00023224"/>
    </source>
</evidence>
<keyword evidence="1" id="KW-0479">Metal-binding</keyword>
<organism evidence="5 6">
    <name type="scientific">Marasmius crinis-equi</name>
    <dbReference type="NCBI Taxonomy" id="585013"/>
    <lineage>
        <taxon>Eukaryota</taxon>
        <taxon>Fungi</taxon>
        <taxon>Dikarya</taxon>
        <taxon>Basidiomycota</taxon>
        <taxon>Agaricomycotina</taxon>
        <taxon>Agaricomycetes</taxon>
        <taxon>Agaricomycetidae</taxon>
        <taxon>Agaricales</taxon>
        <taxon>Marasmiineae</taxon>
        <taxon>Marasmiaceae</taxon>
        <taxon>Marasmius</taxon>
    </lineage>
</organism>
<keyword evidence="6" id="KW-1185">Reference proteome</keyword>
<dbReference type="Gene3D" id="3.40.50.300">
    <property type="entry name" value="P-loop containing nucleotide triphosphate hydrolases"/>
    <property type="match status" value="1"/>
</dbReference>
<dbReference type="InterPro" id="IPR001019">
    <property type="entry name" value="Gprotein_alpha_su"/>
</dbReference>
<keyword evidence="4" id="KW-0807">Transducer</keyword>
<dbReference type="PANTHER" id="PTHR10218:SF302">
    <property type="entry name" value="GUANINE NUCLEOTIDE-BINDING PROTEIN ALPHA-5 SUBUNIT"/>
    <property type="match status" value="1"/>
</dbReference>
<dbReference type="SMART" id="SM00275">
    <property type="entry name" value="G_alpha"/>
    <property type="match status" value="1"/>
</dbReference>
<dbReference type="InterPro" id="IPR027417">
    <property type="entry name" value="P-loop_NTPase"/>
</dbReference>
<evidence type="ECO:0000256" key="2">
    <source>
        <dbReference type="ARBA" id="ARBA00022741"/>
    </source>
</evidence>
<dbReference type="Pfam" id="PF00503">
    <property type="entry name" value="G-alpha"/>
    <property type="match status" value="1"/>
</dbReference>
<evidence type="ECO:0000313" key="5">
    <source>
        <dbReference type="EMBL" id="KAL0569344.1"/>
    </source>
</evidence>
<dbReference type="EMBL" id="JBAHYK010001138">
    <property type="protein sequence ID" value="KAL0569344.1"/>
    <property type="molecule type" value="Genomic_DNA"/>
</dbReference>
<keyword evidence="3" id="KW-0342">GTP-binding</keyword>
<evidence type="ECO:0000313" key="6">
    <source>
        <dbReference type="Proteomes" id="UP001465976"/>
    </source>
</evidence>
<gene>
    <name evidence="5" type="ORF">V5O48_012616</name>
</gene>
<dbReference type="PROSITE" id="PS51882">
    <property type="entry name" value="G_ALPHA"/>
    <property type="match status" value="1"/>
</dbReference>
<proteinExistence type="predicted"/>
<name>A0ABR3F296_9AGAR</name>
<dbReference type="PRINTS" id="PR00318">
    <property type="entry name" value="GPROTEINA"/>
</dbReference>
<reference evidence="5 6" key="1">
    <citation type="submission" date="2024-02" db="EMBL/GenBank/DDBJ databases">
        <title>A draft genome for the cacao thread blight pathogen Marasmius crinis-equi.</title>
        <authorList>
            <person name="Cohen S.P."/>
            <person name="Baruah I.K."/>
            <person name="Amoako-Attah I."/>
            <person name="Bukari Y."/>
            <person name="Meinhardt L.W."/>
            <person name="Bailey B.A."/>
        </authorList>
    </citation>
    <scope>NUCLEOTIDE SEQUENCE [LARGE SCALE GENOMIC DNA]</scope>
    <source>
        <strain evidence="5 6">GH-76</strain>
    </source>
</reference>
<comment type="caution">
    <text evidence="5">The sequence shown here is derived from an EMBL/GenBank/DDBJ whole genome shotgun (WGS) entry which is preliminary data.</text>
</comment>
<dbReference type="PANTHER" id="PTHR10218">
    <property type="entry name" value="GTP-BINDING PROTEIN ALPHA SUBUNIT"/>
    <property type="match status" value="1"/>
</dbReference>
<accession>A0ABR3F296</accession>
<dbReference type="Proteomes" id="UP001465976">
    <property type="component" value="Unassembled WGS sequence"/>
</dbReference>
<keyword evidence="2" id="KW-0547">Nucleotide-binding</keyword>
<evidence type="ECO:0000256" key="1">
    <source>
        <dbReference type="ARBA" id="ARBA00022723"/>
    </source>
</evidence>
<evidence type="ECO:0000256" key="3">
    <source>
        <dbReference type="ARBA" id="ARBA00023134"/>
    </source>
</evidence>
<dbReference type="SUPFAM" id="SSF52540">
    <property type="entry name" value="P-loop containing nucleoside triphosphate hydrolases"/>
    <property type="match status" value="1"/>
</dbReference>
<sequence>MADLLGKQIIKLGLVDEFSTLAADKASNNNTLRQGLASILNNTTNSFAHYEYGTMTIQCLAHAIHLVVQDFLVKMQAVAERDIDANEIEVPRRMREQMVEDVTNTDQGMVEMTYEELIDMLDSGEGDGVDLAAVAQKIHQICKIALSSPQQSEEFWKTIQFVNTVSDDKQKLHILNLILDIAIDKICKRNELYKRYRITPEQWGVLKIIADFLELHDFVTRSCVFDTLHVISDADDRQRLRVLKHLVDLSPTDRALYQPSDEDLLYLYTRTIGLFEKPLRINDREYNVWDCGDRRSERRKWIHMFENAGVIVFVVSLTESDSNTRSQRYNMSVLTQNHMQKSLTVFDWLFNSEWFVETKIVGGLINNSKFDTLEKRLQRSPLERYFQVYTDRTNVESACEYLKQQFLGLNQQSEKPIAV</sequence>